<gene>
    <name evidence="5" type="ORF">Dsin_031314</name>
</gene>
<protein>
    <recommendedName>
        <fullName evidence="4">Zinc finger PMZ-type domain-containing protein</fullName>
    </recommendedName>
</protein>
<dbReference type="AlphaFoldDB" id="A0AAD9ZKY9"/>
<dbReference type="SMART" id="SM00575">
    <property type="entry name" value="ZnF_PMZ"/>
    <property type="match status" value="1"/>
</dbReference>
<evidence type="ECO:0000256" key="1">
    <source>
        <dbReference type="ARBA" id="ARBA00022723"/>
    </source>
</evidence>
<dbReference type="InterPro" id="IPR007527">
    <property type="entry name" value="Znf_SWIM"/>
</dbReference>
<keyword evidence="6" id="KW-1185">Reference proteome</keyword>
<keyword evidence="3" id="KW-0862">Zinc</keyword>
<reference evidence="5" key="1">
    <citation type="journal article" date="2023" name="Plant J.">
        <title>Genome sequences and population genomics provide insights into the demographic history, inbreeding, and mutation load of two 'living fossil' tree species of Dipteronia.</title>
        <authorList>
            <person name="Feng Y."/>
            <person name="Comes H.P."/>
            <person name="Chen J."/>
            <person name="Zhu S."/>
            <person name="Lu R."/>
            <person name="Zhang X."/>
            <person name="Li P."/>
            <person name="Qiu J."/>
            <person name="Olsen K.M."/>
            <person name="Qiu Y."/>
        </authorList>
    </citation>
    <scope>NUCLEOTIDE SEQUENCE</scope>
    <source>
        <strain evidence="5">NBL</strain>
    </source>
</reference>
<keyword evidence="2" id="KW-0863">Zinc-finger</keyword>
<comment type="caution">
    <text evidence="5">The sequence shown here is derived from an EMBL/GenBank/DDBJ whole genome shotgun (WGS) entry which is preliminary data.</text>
</comment>
<keyword evidence="1" id="KW-0479">Metal-binding</keyword>
<dbReference type="PANTHER" id="PTHR31973:SF195">
    <property type="entry name" value="MUDR FAMILY TRANSPOSASE"/>
    <property type="match status" value="1"/>
</dbReference>
<proteinExistence type="predicted"/>
<dbReference type="EMBL" id="JANJYJ010000010">
    <property type="protein sequence ID" value="KAK3184028.1"/>
    <property type="molecule type" value="Genomic_DNA"/>
</dbReference>
<sequence length="312" mass="36318">MALGACKEGFNTVIRPVIAVDATHLKSKTKGVLLVTVCKDVSDRHISISNGMRAKSIDAAHRVYAYHLAKNLKQHCRKRGDVINLYYRATYVYRVEEFDHLMDELKAMYPKVYDELLEVGIHKFSLVHSPRKRDLLQHWFHDRQSNARETSTFLTPDADQHIKDRVLPSQRCEIHPIDFNRFKVDDKWNEAIIDLEQRSCSYREWVLDKLPCIHAMAVAMYAHQRIMFRLFHNWMAETGLAMAVNPVLKLEVWDITDDVRNLVVLPWKKNDWQEDQRKIGHLLLGRNKSNKRVGIVGKSDTMKNVTGTHHVA</sequence>
<evidence type="ECO:0000256" key="3">
    <source>
        <dbReference type="ARBA" id="ARBA00022833"/>
    </source>
</evidence>
<dbReference type="GO" id="GO:0008270">
    <property type="term" value="F:zinc ion binding"/>
    <property type="evidence" value="ECO:0007669"/>
    <property type="project" value="UniProtKB-KW"/>
</dbReference>
<dbReference type="Proteomes" id="UP001281410">
    <property type="component" value="Unassembled WGS sequence"/>
</dbReference>
<evidence type="ECO:0000259" key="4">
    <source>
        <dbReference type="SMART" id="SM00575"/>
    </source>
</evidence>
<evidence type="ECO:0000256" key="2">
    <source>
        <dbReference type="ARBA" id="ARBA00022771"/>
    </source>
</evidence>
<organism evidence="5 6">
    <name type="scientific">Dipteronia sinensis</name>
    <dbReference type="NCBI Taxonomy" id="43782"/>
    <lineage>
        <taxon>Eukaryota</taxon>
        <taxon>Viridiplantae</taxon>
        <taxon>Streptophyta</taxon>
        <taxon>Embryophyta</taxon>
        <taxon>Tracheophyta</taxon>
        <taxon>Spermatophyta</taxon>
        <taxon>Magnoliopsida</taxon>
        <taxon>eudicotyledons</taxon>
        <taxon>Gunneridae</taxon>
        <taxon>Pentapetalae</taxon>
        <taxon>rosids</taxon>
        <taxon>malvids</taxon>
        <taxon>Sapindales</taxon>
        <taxon>Sapindaceae</taxon>
        <taxon>Hippocastanoideae</taxon>
        <taxon>Acereae</taxon>
        <taxon>Dipteronia</taxon>
    </lineage>
</organism>
<dbReference type="Pfam" id="PF04434">
    <property type="entry name" value="SWIM"/>
    <property type="match status" value="1"/>
</dbReference>
<dbReference type="PANTHER" id="PTHR31973">
    <property type="entry name" value="POLYPROTEIN, PUTATIVE-RELATED"/>
    <property type="match status" value="1"/>
</dbReference>
<evidence type="ECO:0000313" key="6">
    <source>
        <dbReference type="Proteomes" id="UP001281410"/>
    </source>
</evidence>
<feature type="domain" description="Zinc finger PMZ-type" evidence="4">
    <location>
        <begin position="198"/>
        <end position="225"/>
    </location>
</feature>
<accession>A0AAD9ZKY9</accession>
<evidence type="ECO:0000313" key="5">
    <source>
        <dbReference type="EMBL" id="KAK3184028.1"/>
    </source>
</evidence>
<name>A0AAD9ZKY9_9ROSI</name>
<dbReference type="InterPro" id="IPR006564">
    <property type="entry name" value="Znf_PMZ"/>
</dbReference>